<evidence type="ECO:0000256" key="1">
    <source>
        <dbReference type="SAM" id="Phobius"/>
    </source>
</evidence>
<keyword evidence="1" id="KW-1133">Transmembrane helix</keyword>
<accession>A0ABW8T5X7</accession>
<dbReference type="Proteomes" id="UP001623591">
    <property type="component" value="Unassembled WGS sequence"/>
</dbReference>
<gene>
    <name evidence="2" type="ORF">ACJDUG_09040</name>
</gene>
<sequence length="77" mass="8705">MDKYEKYRKVRGRLETVAAIMAILTGNGISSALGIYGKKIISVNTLLNLVIIFVIALVLNFFAVKIADRWYEKNIDK</sequence>
<evidence type="ECO:0000313" key="3">
    <source>
        <dbReference type="Proteomes" id="UP001623591"/>
    </source>
</evidence>
<feature type="transmembrane region" description="Helical" evidence="1">
    <location>
        <begin position="12"/>
        <end position="35"/>
    </location>
</feature>
<keyword evidence="1" id="KW-0812">Transmembrane</keyword>
<dbReference type="RefSeq" id="WP_406769562.1">
    <property type="nucleotide sequence ID" value="NZ_JBJHZZ010000004.1"/>
</dbReference>
<organism evidence="2 3">
    <name type="scientific">Candidatus Clostridium stratigraminis</name>
    <dbReference type="NCBI Taxonomy" id="3381661"/>
    <lineage>
        <taxon>Bacteria</taxon>
        <taxon>Bacillati</taxon>
        <taxon>Bacillota</taxon>
        <taxon>Clostridia</taxon>
        <taxon>Eubacteriales</taxon>
        <taxon>Clostridiaceae</taxon>
        <taxon>Clostridium</taxon>
    </lineage>
</organism>
<reference evidence="2 3" key="1">
    <citation type="submission" date="2024-11" db="EMBL/GenBank/DDBJ databases">
        <authorList>
            <person name="Heng Y.C."/>
            <person name="Lim A.C.H."/>
            <person name="Lee J.K.Y."/>
            <person name="Kittelmann S."/>
        </authorList>
    </citation>
    <scope>NUCLEOTIDE SEQUENCE [LARGE SCALE GENOMIC DNA]</scope>
    <source>
        <strain evidence="2 3">WILCCON 0185</strain>
    </source>
</reference>
<proteinExistence type="predicted"/>
<name>A0ABW8T5X7_9CLOT</name>
<protein>
    <submittedName>
        <fullName evidence="2">Uncharacterized protein</fullName>
    </submittedName>
</protein>
<comment type="caution">
    <text evidence="2">The sequence shown here is derived from an EMBL/GenBank/DDBJ whole genome shotgun (WGS) entry which is preliminary data.</text>
</comment>
<dbReference type="EMBL" id="JBJHZZ010000004">
    <property type="protein sequence ID" value="MFL0247117.1"/>
    <property type="molecule type" value="Genomic_DNA"/>
</dbReference>
<keyword evidence="1" id="KW-0472">Membrane</keyword>
<evidence type="ECO:0000313" key="2">
    <source>
        <dbReference type="EMBL" id="MFL0247117.1"/>
    </source>
</evidence>
<keyword evidence="3" id="KW-1185">Reference proteome</keyword>
<feature type="transmembrane region" description="Helical" evidence="1">
    <location>
        <begin position="41"/>
        <end position="63"/>
    </location>
</feature>